<dbReference type="InterPro" id="IPR036390">
    <property type="entry name" value="WH_DNA-bd_sf"/>
</dbReference>
<dbReference type="GO" id="GO:0000981">
    <property type="term" value="F:DNA-binding transcription factor activity, RNA polymerase II-specific"/>
    <property type="evidence" value="ECO:0007669"/>
    <property type="project" value="TreeGrafter"/>
</dbReference>
<evidence type="ECO:0000256" key="5">
    <source>
        <dbReference type="RuleBase" id="RU004019"/>
    </source>
</evidence>
<dbReference type="InterPro" id="IPR036388">
    <property type="entry name" value="WH-like_DNA-bd_sf"/>
</dbReference>
<keyword evidence="4 5" id="KW-0539">Nucleus</keyword>
<evidence type="ECO:0000259" key="7">
    <source>
        <dbReference type="PROSITE" id="PS50061"/>
    </source>
</evidence>
<evidence type="ECO:0000313" key="9">
    <source>
        <dbReference type="WBParaSite" id="BXY_1573300.1"/>
    </source>
</evidence>
<dbReference type="Gene3D" id="1.10.10.10">
    <property type="entry name" value="Winged helix-like DNA-binding domain superfamily/Winged helix DNA-binding domain"/>
    <property type="match status" value="1"/>
</dbReference>
<comment type="subcellular location">
    <subcellularLocation>
        <location evidence="1 5">Nucleus</location>
    </subcellularLocation>
</comment>
<dbReference type="PRINTS" id="PR00454">
    <property type="entry name" value="ETSDOMAIN"/>
</dbReference>
<dbReference type="PANTHER" id="PTHR11849:SF304">
    <property type="entry name" value="DNA-BINDING PROTEIN D-ETS-3"/>
    <property type="match status" value="1"/>
</dbReference>
<evidence type="ECO:0000256" key="6">
    <source>
        <dbReference type="SAM" id="MobiDB-lite"/>
    </source>
</evidence>
<feature type="domain" description="ETS" evidence="7">
    <location>
        <begin position="883"/>
        <end position="963"/>
    </location>
</feature>
<dbReference type="Proteomes" id="UP000095284">
    <property type="component" value="Unplaced"/>
</dbReference>
<proteinExistence type="inferred from homology"/>
<feature type="compositionally biased region" description="Low complexity" evidence="6">
    <location>
        <begin position="798"/>
        <end position="817"/>
    </location>
</feature>
<dbReference type="Pfam" id="PF00178">
    <property type="entry name" value="Ets"/>
    <property type="match status" value="1"/>
</dbReference>
<dbReference type="SMART" id="SM00413">
    <property type="entry name" value="ETS"/>
    <property type="match status" value="1"/>
</dbReference>
<organism evidence="8 9">
    <name type="scientific">Bursaphelenchus xylophilus</name>
    <name type="common">Pinewood nematode worm</name>
    <name type="synonym">Aphelenchoides xylophilus</name>
    <dbReference type="NCBI Taxonomy" id="6326"/>
    <lineage>
        <taxon>Eukaryota</taxon>
        <taxon>Metazoa</taxon>
        <taxon>Ecdysozoa</taxon>
        <taxon>Nematoda</taxon>
        <taxon>Chromadorea</taxon>
        <taxon>Rhabditida</taxon>
        <taxon>Tylenchina</taxon>
        <taxon>Tylenchomorpha</taxon>
        <taxon>Aphelenchoidea</taxon>
        <taxon>Aphelenchoididae</taxon>
        <taxon>Bursaphelenchus</taxon>
    </lineage>
</organism>
<dbReference type="WBParaSite" id="BXY_1573300.1">
    <property type="protein sequence ID" value="BXY_1573300.1"/>
    <property type="gene ID" value="BXY_1573300"/>
</dbReference>
<accession>A0A1I7SRR6</accession>
<dbReference type="PANTHER" id="PTHR11849">
    <property type="entry name" value="ETS"/>
    <property type="match status" value="1"/>
</dbReference>
<dbReference type="PROSITE" id="PS00346">
    <property type="entry name" value="ETS_DOMAIN_2"/>
    <property type="match status" value="1"/>
</dbReference>
<dbReference type="SUPFAM" id="SSF46785">
    <property type="entry name" value="Winged helix' DNA-binding domain"/>
    <property type="match status" value="1"/>
</dbReference>
<dbReference type="InterPro" id="IPR000418">
    <property type="entry name" value="Ets_dom"/>
</dbReference>
<evidence type="ECO:0000256" key="3">
    <source>
        <dbReference type="ARBA" id="ARBA00023125"/>
    </source>
</evidence>
<evidence type="ECO:0000256" key="4">
    <source>
        <dbReference type="ARBA" id="ARBA00023242"/>
    </source>
</evidence>
<evidence type="ECO:0000256" key="2">
    <source>
        <dbReference type="ARBA" id="ARBA00005562"/>
    </source>
</evidence>
<dbReference type="FunFam" id="1.10.10.10:FF:000039">
    <property type="entry name" value="Friend leukemia integration 1 transcription factor"/>
    <property type="match status" value="1"/>
</dbReference>
<protein>
    <submittedName>
        <fullName evidence="9">ETS domain-containing protein</fullName>
    </submittedName>
</protein>
<dbReference type="GO" id="GO:0043565">
    <property type="term" value="F:sequence-specific DNA binding"/>
    <property type="evidence" value="ECO:0007669"/>
    <property type="project" value="InterPro"/>
</dbReference>
<dbReference type="PROSITE" id="PS00345">
    <property type="entry name" value="ETS_DOMAIN_1"/>
    <property type="match status" value="1"/>
</dbReference>
<evidence type="ECO:0000256" key="1">
    <source>
        <dbReference type="ARBA" id="ARBA00004123"/>
    </source>
</evidence>
<dbReference type="GO" id="GO:0005634">
    <property type="term" value="C:nucleus"/>
    <property type="evidence" value="ECO:0007669"/>
    <property type="project" value="UniProtKB-SubCell"/>
</dbReference>
<comment type="similarity">
    <text evidence="2 5">Belongs to the ETS family.</text>
</comment>
<evidence type="ECO:0000313" key="8">
    <source>
        <dbReference type="Proteomes" id="UP000095284"/>
    </source>
</evidence>
<dbReference type="GO" id="GO:0030154">
    <property type="term" value="P:cell differentiation"/>
    <property type="evidence" value="ECO:0007669"/>
    <property type="project" value="TreeGrafter"/>
</dbReference>
<feature type="compositionally biased region" description="Polar residues" evidence="6">
    <location>
        <begin position="777"/>
        <end position="788"/>
    </location>
</feature>
<dbReference type="AlphaFoldDB" id="A0A1I7SRR6"/>
<dbReference type="PROSITE" id="PS50061">
    <property type="entry name" value="ETS_DOMAIN_3"/>
    <property type="match status" value="1"/>
</dbReference>
<feature type="compositionally biased region" description="Polar residues" evidence="6">
    <location>
        <begin position="818"/>
        <end position="828"/>
    </location>
</feature>
<keyword evidence="3 5" id="KW-0238">DNA-binding</keyword>
<name>A0A1I7SRR6_BURXY</name>
<sequence length="1050" mass="117540">MMNNAFQIPVMPQMNQPPLNGLAISPNMPVQSTSSSYAAYWMLEQAGMMQPNLNYAPSQMSEMSMQSTMTGTMCSEVTGKCMEKDPMVRLGDIIESLADSDMDVNLLGNDLFQKLFETYRHVIGKDPTAPQRLQEVFGYTAEKLHLVTEEMKRLPQGNERLEVLKKAVWLYLRTIRLVYRYSTALQMAENPNVAKYKYIHALLFSAVRVPGAIELVICPLYHAKKHLNPPPEALAEIRSPEILYLLLDVKDLGSDAERHLHYLFMDSVEGNRQCLNELEKQKPITEFVLRRVINWQNVLETARNPAGPICFIKAWLKSLNFLFDARGVDLDPTIFNKNGFVKLAAFLSLFNKKFVKQEDFVSINTCALNVLVACSSDSKTLKDQELQSVLQCCFGILICLEDLSRKGTPNPQTSLLSLPILQLITNLLVMNTTRVDYVLFHAREVQSIRQVFPVAFYVHGKSSQVLNSQSEKIFTQLLEVSILIICELNKSPLSSGMGSSLIFQPQKARDASAVSLNDILECVVFRPEGTIYQRLDYRNVERVARCWKRAIEVRGACGNPQRLPEEEAVFFQQLVHLGLRFLGQAVLNKNPSKSLCGAMDSCIELLRVFTALCPSNIKLELAGTVTSIDSKIIFQSSEYGARCLLRSMVICIKSLNPEDRLYVTSNLTASEKMSSKDLNEMLGQFPNCPVAAASTSASSVPSPNSVHTSLANEHAIQQQNQVIHNHNNGLENIPQYPPIGFDLNTISSLSGFQNPNGMGFGQRYPFYDQNSLQKPLIMNNQSQPNGAVNLSVHGAPATSSPNHSNTTSSTPNSQNTTLTHNTNNSGSNGLKDEGLFNPMNSCFPCNSLPVPGKTNNNGLLQQDPYQILGPTSQRLASAGSGQIQLWQFLLELLSDSRNASTITWEGTQGEFKLVEPDEVARRWGERKSKPNMNYDKMSRALRYYYDKNIMAKVHGKRYAYKFDFQGIYQALHPQTAHGASADLFTHPARFQHDLMQHPSWQNYRFINPGFQPSANFFNGAMGYGNFGATNMSAPRNFSLYNSTNYTPKCL</sequence>
<reference evidence="9" key="1">
    <citation type="submission" date="2016-11" db="UniProtKB">
        <authorList>
            <consortium name="WormBaseParasite"/>
        </authorList>
    </citation>
    <scope>IDENTIFICATION</scope>
</reference>
<dbReference type="InterPro" id="IPR046328">
    <property type="entry name" value="ETS_fam"/>
</dbReference>
<feature type="region of interest" description="Disordered" evidence="6">
    <location>
        <begin position="777"/>
        <end position="833"/>
    </location>
</feature>